<organism evidence="1 2">
    <name type="scientific">Septoria linicola</name>
    <dbReference type="NCBI Taxonomy" id="215465"/>
    <lineage>
        <taxon>Eukaryota</taxon>
        <taxon>Fungi</taxon>
        <taxon>Dikarya</taxon>
        <taxon>Ascomycota</taxon>
        <taxon>Pezizomycotina</taxon>
        <taxon>Dothideomycetes</taxon>
        <taxon>Dothideomycetidae</taxon>
        <taxon>Mycosphaerellales</taxon>
        <taxon>Mycosphaerellaceae</taxon>
        <taxon>Septoria</taxon>
    </lineage>
</organism>
<dbReference type="Proteomes" id="UP001056384">
    <property type="component" value="Chromosome 9"/>
</dbReference>
<name>A0A9Q9AWY9_9PEZI</name>
<keyword evidence="2" id="KW-1185">Reference proteome</keyword>
<proteinExistence type="predicted"/>
<dbReference type="AlphaFoldDB" id="A0A9Q9AWY9"/>
<gene>
    <name evidence="1" type="ORF">Slin15195_G102780</name>
</gene>
<evidence type="ECO:0000313" key="1">
    <source>
        <dbReference type="EMBL" id="USW56959.1"/>
    </source>
</evidence>
<reference evidence="1" key="1">
    <citation type="submission" date="2022-06" db="EMBL/GenBank/DDBJ databases">
        <title>Complete genome sequences of two strains of the flax pathogen Septoria linicola.</title>
        <authorList>
            <person name="Lapalu N."/>
            <person name="Simon A."/>
            <person name="Demenou B."/>
            <person name="Paumier D."/>
            <person name="Guillot M.-P."/>
            <person name="Gout L."/>
            <person name="Valade R."/>
        </authorList>
    </citation>
    <scope>NUCLEOTIDE SEQUENCE</scope>
    <source>
        <strain evidence="1">SE15195</strain>
    </source>
</reference>
<protein>
    <recommendedName>
        <fullName evidence="3">F-box domain-containing protein</fullName>
    </recommendedName>
</protein>
<dbReference type="EMBL" id="CP099426">
    <property type="protein sequence ID" value="USW56959.1"/>
    <property type="molecule type" value="Genomic_DNA"/>
</dbReference>
<accession>A0A9Q9AWY9</accession>
<evidence type="ECO:0008006" key="3">
    <source>
        <dbReference type="Google" id="ProtNLM"/>
    </source>
</evidence>
<sequence>MAAKTVYNITELLEMILSHVPKRKQLLTLSLVDRRMYMIFRGSAHASSPLRVEEDADDTLRPVINAPPEEQLQSLSLVDRPAQSTSRRLRHTSSHLSFQIQEQRPEPMCNIDCPRLPGIPSLNNWTTFEVRECGKCIQSRCGDASWHGEISLLWKLNSYCAPRWDLKDHFSHDADLLRVVDSPLPELSMWHVWSDHLHTLTKLDNRDSASWRRVWLSPTRSAVEVHVKLVDTRWNPKRHSSDQTRDLKFFARTLLEVVAWGLSLPGHNAHESQPDVLRWRLQMFGAPREAIELLGLKDVTAWDSQRAIRRLGVLDSQCFEATRWF</sequence>
<evidence type="ECO:0000313" key="2">
    <source>
        <dbReference type="Proteomes" id="UP001056384"/>
    </source>
</evidence>